<reference evidence="1 2" key="1">
    <citation type="submission" date="2014-04" db="EMBL/GenBank/DDBJ databases">
        <authorList>
            <consortium name="DOE Joint Genome Institute"/>
            <person name="Kuo A."/>
            <person name="Kohler A."/>
            <person name="Costa M.D."/>
            <person name="Nagy L.G."/>
            <person name="Floudas D."/>
            <person name="Copeland A."/>
            <person name="Barry K.W."/>
            <person name="Cichocki N."/>
            <person name="Veneault-Fourrey C."/>
            <person name="LaButti K."/>
            <person name="Lindquist E.A."/>
            <person name="Lipzen A."/>
            <person name="Lundell T."/>
            <person name="Morin E."/>
            <person name="Murat C."/>
            <person name="Sun H."/>
            <person name="Tunlid A."/>
            <person name="Henrissat B."/>
            <person name="Grigoriev I.V."/>
            <person name="Hibbett D.S."/>
            <person name="Martin F."/>
            <person name="Nordberg H.P."/>
            <person name="Cantor M.N."/>
            <person name="Hua S.X."/>
        </authorList>
    </citation>
    <scope>NUCLEOTIDE SEQUENCE [LARGE SCALE GENOMIC DNA]</scope>
    <source>
        <strain evidence="1 2">Marx 270</strain>
    </source>
</reference>
<dbReference type="OrthoDB" id="10457854at2759"/>
<proteinExistence type="predicted"/>
<dbReference type="AlphaFoldDB" id="A0A0C3P079"/>
<organism evidence="1 2">
    <name type="scientific">Pisolithus tinctorius Marx 270</name>
    <dbReference type="NCBI Taxonomy" id="870435"/>
    <lineage>
        <taxon>Eukaryota</taxon>
        <taxon>Fungi</taxon>
        <taxon>Dikarya</taxon>
        <taxon>Basidiomycota</taxon>
        <taxon>Agaricomycotina</taxon>
        <taxon>Agaricomycetes</taxon>
        <taxon>Agaricomycetidae</taxon>
        <taxon>Boletales</taxon>
        <taxon>Sclerodermatineae</taxon>
        <taxon>Pisolithaceae</taxon>
        <taxon>Pisolithus</taxon>
    </lineage>
</organism>
<name>A0A0C3P079_PISTI</name>
<sequence>MFNDGYSMYYIASSRNGNYFDFSGEFLERVIYGTMTAGKSISPHRASPLASMDVCRDFLFGKCRSGLLFDVPEAIVRTTRFQRQ</sequence>
<accession>A0A0C3P079</accession>
<evidence type="ECO:0000313" key="2">
    <source>
        <dbReference type="Proteomes" id="UP000054217"/>
    </source>
</evidence>
<dbReference type="Proteomes" id="UP000054217">
    <property type="component" value="Unassembled WGS sequence"/>
</dbReference>
<dbReference type="InParanoid" id="A0A0C3P079"/>
<evidence type="ECO:0000313" key="1">
    <source>
        <dbReference type="EMBL" id="KIO06520.1"/>
    </source>
</evidence>
<protein>
    <submittedName>
        <fullName evidence="1">Uncharacterized protein</fullName>
    </submittedName>
</protein>
<reference evidence="2" key="2">
    <citation type="submission" date="2015-01" db="EMBL/GenBank/DDBJ databases">
        <title>Evolutionary Origins and Diversification of the Mycorrhizal Mutualists.</title>
        <authorList>
            <consortium name="DOE Joint Genome Institute"/>
            <consortium name="Mycorrhizal Genomics Consortium"/>
            <person name="Kohler A."/>
            <person name="Kuo A."/>
            <person name="Nagy L.G."/>
            <person name="Floudas D."/>
            <person name="Copeland A."/>
            <person name="Barry K.W."/>
            <person name="Cichocki N."/>
            <person name="Veneault-Fourrey C."/>
            <person name="LaButti K."/>
            <person name="Lindquist E.A."/>
            <person name="Lipzen A."/>
            <person name="Lundell T."/>
            <person name="Morin E."/>
            <person name="Murat C."/>
            <person name="Riley R."/>
            <person name="Ohm R."/>
            <person name="Sun H."/>
            <person name="Tunlid A."/>
            <person name="Henrissat B."/>
            <person name="Grigoriev I.V."/>
            <person name="Hibbett D.S."/>
            <person name="Martin F."/>
        </authorList>
    </citation>
    <scope>NUCLEOTIDE SEQUENCE [LARGE SCALE GENOMIC DNA]</scope>
    <source>
        <strain evidence="2">Marx 270</strain>
    </source>
</reference>
<dbReference type="HOGENOM" id="CLU_193181_0_0_1"/>
<keyword evidence="2" id="KW-1185">Reference proteome</keyword>
<dbReference type="EMBL" id="KN831963">
    <property type="protein sequence ID" value="KIO06520.1"/>
    <property type="molecule type" value="Genomic_DNA"/>
</dbReference>
<gene>
    <name evidence="1" type="ORF">M404DRAFT_485797</name>
</gene>